<dbReference type="GO" id="GO:0003729">
    <property type="term" value="F:mRNA binding"/>
    <property type="evidence" value="ECO:0007669"/>
    <property type="project" value="TreeGrafter"/>
</dbReference>
<evidence type="ECO:0000259" key="1">
    <source>
        <dbReference type="PROSITE" id="PS50126"/>
    </source>
</evidence>
<dbReference type="SMART" id="SM00732">
    <property type="entry name" value="YqgFc"/>
    <property type="match status" value="1"/>
</dbReference>
<dbReference type="InterPro" id="IPR023323">
    <property type="entry name" value="Tex-like_dom_sf"/>
</dbReference>
<dbReference type="Pfam" id="PF17674">
    <property type="entry name" value="HHH_9"/>
    <property type="match status" value="1"/>
</dbReference>
<dbReference type="Pfam" id="PF16921">
    <property type="entry name" value="Tex_YqgF"/>
    <property type="match status" value="1"/>
</dbReference>
<dbReference type="Gene3D" id="2.40.50.140">
    <property type="entry name" value="Nucleic acid-binding proteins"/>
    <property type="match status" value="1"/>
</dbReference>
<dbReference type="PANTHER" id="PTHR10724">
    <property type="entry name" value="30S RIBOSOMAL PROTEIN S1"/>
    <property type="match status" value="1"/>
</dbReference>
<dbReference type="Pfam" id="PF22706">
    <property type="entry name" value="Tex_central_region"/>
    <property type="match status" value="1"/>
</dbReference>
<dbReference type="InterPro" id="IPR018974">
    <property type="entry name" value="Tex-like_N"/>
</dbReference>
<dbReference type="Pfam" id="PF00575">
    <property type="entry name" value="S1"/>
    <property type="match status" value="1"/>
</dbReference>
<dbReference type="SUPFAM" id="SSF158832">
    <property type="entry name" value="Tex N-terminal region-like"/>
    <property type="match status" value="1"/>
</dbReference>
<reference evidence="2 3" key="1">
    <citation type="submission" date="2019-06" db="EMBL/GenBank/DDBJ databases">
        <title>Complete genome sequence of Antarcticibacterium flavum KCTC 52984T from an Antarctic marine sediment.</title>
        <authorList>
            <person name="Lee Y.M."/>
            <person name="Shin S.C."/>
        </authorList>
    </citation>
    <scope>NUCLEOTIDE SEQUENCE [LARGE SCALE GENOMIC DNA]</scope>
    <source>
        <strain evidence="2 3">KCTC 52984</strain>
    </source>
</reference>
<dbReference type="GO" id="GO:0006139">
    <property type="term" value="P:nucleobase-containing compound metabolic process"/>
    <property type="evidence" value="ECO:0007669"/>
    <property type="project" value="InterPro"/>
</dbReference>
<dbReference type="Gene3D" id="1.10.150.310">
    <property type="entry name" value="Tex RuvX-like domain-like"/>
    <property type="match status" value="1"/>
</dbReference>
<dbReference type="FunFam" id="2.40.50.140:FF:000051">
    <property type="entry name" value="RNA-binding transcriptional accessory protein"/>
    <property type="match status" value="1"/>
</dbReference>
<dbReference type="PROSITE" id="PS50126">
    <property type="entry name" value="S1"/>
    <property type="match status" value="1"/>
</dbReference>
<dbReference type="AlphaFoldDB" id="A0A5B7X830"/>
<dbReference type="InterPro" id="IPR037027">
    <property type="entry name" value="YqgF/RNaseH-like_dom_sf"/>
</dbReference>
<dbReference type="KEGG" id="afla:FHG64_18485"/>
<sequence length="725" mass="81337">MGQCPFSFDSLIFATSLIHLILNATFFIQAGLDLPKKAIENTVELLRNDATIPFIARYRKDQTGNLDEVQIEKIHDLYKQHLELEKRKQAIIKAIDAQGALSGDLRDQISRSTSLSDLEDLYLPFKKKRKTKADAAREAGLEPLATMILEQREKDIKQISKKFLNAKIESIDDALQGAKYIIAERVNEDQKVRSALRNLYRSRAVITSKVLKAEADKAEAQKFKQYFEWEESLKNIPSHRFLAIYRASKEGYLRLKIEVEQEEAVSRILRSFQKGKNKLLKDAVEDAYNRLLKPSFYNEFLGEAKNKADADAIQVFASNLEQLLLSPPLGEKRIMGIDPGFKSGCKVVCLDENGSLLYNETIYPHPPQREGSLAGKKLRSLVNAYQTEAIAIGNGTASRETEHFIKSIKFDRDVKVYVVNEAGASVYSASRVAREEFPDYDITVRGAVSIGRRLSDPLAELVKIDPKSIGVGQYQHEVDQTKLKEKLDFVVMSCVNRIGINLNTASKELLSYVSGIGPALAENITEYRKTTGPFKNRKELLKVPRLGAKAYEQAAGFLRVKDSTNPLDDSAVHPERYDLVKKIAGDFDLEVKELIGNTDILEKVKPNNYIQVDLGLSTLRDILKELVKPGVDPRQRISFFEFDPSVRTIEDVNAGMSLPGIVNNITNFGCFVDIGIKESGLVHISKLAKGFVSDVNAVVKLNQQVTVKVLDVNLESKRIQLSLID</sequence>
<dbReference type="GO" id="GO:0003735">
    <property type="term" value="F:structural constituent of ribosome"/>
    <property type="evidence" value="ECO:0007669"/>
    <property type="project" value="TreeGrafter"/>
</dbReference>
<dbReference type="Gene3D" id="3.30.420.140">
    <property type="entry name" value="YqgF/RNase H-like domain"/>
    <property type="match status" value="1"/>
</dbReference>
<dbReference type="InterPro" id="IPR003029">
    <property type="entry name" value="S1_domain"/>
</dbReference>
<dbReference type="InterPro" id="IPR032639">
    <property type="entry name" value="Tex_YqgF"/>
</dbReference>
<dbReference type="InterPro" id="IPR010994">
    <property type="entry name" value="RuvA_2-like"/>
</dbReference>
<dbReference type="InterPro" id="IPR041692">
    <property type="entry name" value="HHH_9"/>
</dbReference>
<dbReference type="InterPro" id="IPR012337">
    <property type="entry name" value="RNaseH-like_sf"/>
</dbReference>
<dbReference type="Gene3D" id="1.10.3500.10">
    <property type="entry name" value="Tex N-terminal region-like"/>
    <property type="match status" value="1"/>
</dbReference>
<dbReference type="Pfam" id="PF12836">
    <property type="entry name" value="HHH_3"/>
    <property type="match status" value="1"/>
</dbReference>
<protein>
    <submittedName>
        <fullName evidence="2">RNA-binding transcriptional accessory protein</fullName>
    </submittedName>
</protein>
<evidence type="ECO:0000313" key="2">
    <source>
        <dbReference type="EMBL" id="QCY71489.1"/>
    </source>
</evidence>
<gene>
    <name evidence="2" type="ORF">FHG64_18485</name>
</gene>
<dbReference type="CDD" id="cd05685">
    <property type="entry name" value="S1_Tex"/>
    <property type="match status" value="1"/>
</dbReference>
<keyword evidence="3" id="KW-1185">Reference proteome</keyword>
<dbReference type="GO" id="GO:0005737">
    <property type="term" value="C:cytoplasm"/>
    <property type="evidence" value="ECO:0007669"/>
    <property type="project" value="UniProtKB-ARBA"/>
</dbReference>
<dbReference type="Gene3D" id="1.10.10.650">
    <property type="entry name" value="RuvA domain 2-like"/>
    <property type="match status" value="1"/>
</dbReference>
<dbReference type="PANTHER" id="PTHR10724:SF10">
    <property type="entry name" value="S1 RNA-BINDING DOMAIN-CONTAINING PROTEIN 1"/>
    <property type="match status" value="1"/>
</dbReference>
<organism evidence="2 3">
    <name type="scientific">Antarcticibacterium flavum</name>
    <dbReference type="NCBI Taxonomy" id="2058175"/>
    <lineage>
        <taxon>Bacteria</taxon>
        <taxon>Pseudomonadati</taxon>
        <taxon>Bacteroidota</taxon>
        <taxon>Flavobacteriia</taxon>
        <taxon>Flavobacteriales</taxon>
        <taxon>Flavobacteriaceae</taxon>
        <taxon>Antarcticibacterium</taxon>
    </lineage>
</organism>
<dbReference type="InterPro" id="IPR006641">
    <property type="entry name" value="YqgF/RNaseH-like_dom"/>
</dbReference>
<dbReference type="Pfam" id="PF09371">
    <property type="entry name" value="Tex_N"/>
    <property type="match status" value="1"/>
</dbReference>
<dbReference type="SUPFAM" id="SSF47781">
    <property type="entry name" value="RuvA domain 2-like"/>
    <property type="match status" value="2"/>
</dbReference>
<dbReference type="SMART" id="SM00316">
    <property type="entry name" value="S1"/>
    <property type="match status" value="1"/>
</dbReference>
<dbReference type="FunFam" id="3.30.420.140:FF:000001">
    <property type="entry name" value="RNA-binding transcriptional accessory protein"/>
    <property type="match status" value="1"/>
</dbReference>
<dbReference type="FunFam" id="1.10.10.650:FF:000001">
    <property type="entry name" value="S1 RNA-binding domain 1"/>
    <property type="match status" value="1"/>
</dbReference>
<dbReference type="InterPro" id="IPR050437">
    <property type="entry name" value="Ribos_protein_bS1-like"/>
</dbReference>
<accession>A0A5B7X830</accession>
<dbReference type="InterPro" id="IPR055179">
    <property type="entry name" value="Tex-like_central_region"/>
</dbReference>
<feature type="domain" description="S1 motif" evidence="1">
    <location>
        <begin position="655"/>
        <end position="724"/>
    </location>
</feature>
<name>A0A5B7X830_9FLAO</name>
<dbReference type="SUPFAM" id="SSF53098">
    <property type="entry name" value="Ribonuclease H-like"/>
    <property type="match status" value="1"/>
</dbReference>
<dbReference type="FunFam" id="1.10.150.310:FF:000001">
    <property type="entry name" value="RNA-binding transcriptional accessory protein"/>
    <property type="match status" value="1"/>
</dbReference>
<dbReference type="SUPFAM" id="SSF50249">
    <property type="entry name" value="Nucleic acid-binding proteins"/>
    <property type="match status" value="1"/>
</dbReference>
<dbReference type="InterPro" id="IPR012340">
    <property type="entry name" value="NA-bd_OB-fold"/>
</dbReference>
<dbReference type="EMBL" id="CP040812">
    <property type="protein sequence ID" value="QCY71489.1"/>
    <property type="molecule type" value="Genomic_DNA"/>
</dbReference>
<dbReference type="InterPro" id="IPR023319">
    <property type="entry name" value="Tex-like_HTH_dom_sf"/>
</dbReference>
<dbReference type="OrthoDB" id="9804714at2"/>
<dbReference type="InterPro" id="IPR044146">
    <property type="entry name" value="S1_Tex"/>
</dbReference>
<dbReference type="Proteomes" id="UP000309016">
    <property type="component" value="Chromosome"/>
</dbReference>
<dbReference type="GO" id="GO:0006412">
    <property type="term" value="P:translation"/>
    <property type="evidence" value="ECO:0007669"/>
    <property type="project" value="TreeGrafter"/>
</dbReference>
<proteinExistence type="predicted"/>
<evidence type="ECO:0000313" key="3">
    <source>
        <dbReference type="Proteomes" id="UP000309016"/>
    </source>
</evidence>